<dbReference type="OrthoDB" id="9801466at2"/>
<name>A0A098C1G8_9BACT</name>
<evidence type="ECO:0000256" key="1">
    <source>
        <dbReference type="SAM" id="SignalP"/>
    </source>
</evidence>
<evidence type="ECO:0000313" key="3">
    <source>
        <dbReference type="EMBL" id="CEA16263.1"/>
    </source>
</evidence>
<evidence type="ECO:0000313" key="4">
    <source>
        <dbReference type="Proteomes" id="UP000032417"/>
    </source>
</evidence>
<keyword evidence="1" id="KW-0732">Signal</keyword>
<gene>
    <name evidence="3" type="ORF">ING2E5B_1515</name>
</gene>
<organism evidence="3 4">
    <name type="scientific">Fermentimonas caenicola</name>
    <dbReference type="NCBI Taxonomy" id="1562970"/>
    <lineage>
        <taxon>Bacteria</taxon>
        <taxon>Pseudomonadati</taxon>
        <taxon>Bacteroidota</taxon>
        <taxon>Bacteroidia</taxon>
        <taxon>Bacteroidales</taxon>
        <taxon>Dysgonomonadaceae</taxon>
        <taxon>Fermentimonas</taxon>
    </lineage>
</organism>
<evidence type="ECO:0000259" key="2">
    <source>
        <dbReference type="Pfam" id="PF18050"/>
    </source>
</evidence>
<dbReference type="Gene3D" id="2.40.100.20">
    <property type="match status" value="1"/>
</dbReference>
<dbReference type="HOGENOM" id="CLU_099043_0_0_10"/>
<sequence>MNIKIKTIAFLLTSLFCIQLLACTQESETQAIKNQNETENIDTMKLKITIGTSSFSATLQNNATANAFKERLPLTLTMTELNNNEKYADLVESLPTNAFNPGTIQNGDLMLYGSNTLVLFYKTFSTSYNYTKIGKTNNPEGLLEILGSGNVAVTFEIN</sequence>
<dbReference type="SUPFAM" id="SSF50891">
    <property type="entry name" value="Cyclophilin-like"/>
    <property type="match status" value="1"/>
</dbReference>
<feature type="signal peptide" evidence="1">
    <location>
        <begin position="1"/>
        <end position="22"/>
    </location>
</feature>
<dbReference type="InterPro" id="IPR041183">
    <property type="entry name" value="Cyclophilin-like"/>
</dbReference>
<protein>
    <recommendedName>
        <fullName evidence="2">Cyclophilin-like domain-containing protein</fullName>
    </recommendedName>
</protein>
<dbReference type="Pfam" id="PF18050">
    <property type="entry name" value="Cyclophil_like2"/>
    <property type="match status" value="1"/>
</dbReference>
<reference evidence="3 4" key="1">
    <citation type="submission" date="2014-08" db="EMBL/GenBank/DDBJ databases">
        <authorList>
            <person name="Wibberg D."/>
        </authorList>
    </citation>
    <scope>NUCLEOTIDE SEQUENCE [LARGE SCALE GENOMIC DNA]</scope>
    <source>
        <strain evidence="4">ING2-E5B</strain>
    </source>
</reference>
<feature type="domain" description="Cyclophilin-like" evidence="2">
    <location>
        <begin position="48"/>
        <end position="156"/>
    </location>
</feature>
<dbReference type="STRING" id="1562970.ING2E5B_1515"/>
<dbReference type="InterPro" id="IPR029000">
    <property type="entry name" value="Cyclophilin-like_dom_sf"/>
</dbReference>
<dbReference type="KEGG" id="pbt:ING2E5B_1515"/>
<dbReference type="Proteomes" id="UP000032417">
    <property type="component" value="Chromosome 1"/>
</dbReference>
<feature type="chain" id="PRO_5001933010" description="Cyclophilin-like domain-containing protein" evidence="1">
    <location>
        <begin position="23"/>
        <end position="158"/>
    </location>
</feature>
<proteinExistence type="predicted"/>
<dbReference type="PATRIC" id="fig|1562970.3.peg.1503"/>
<keyword evidence="4" id="KW-1185">Reference proteome</keyword>
<dbReference type="AlphaFoldDB" id="A0A098C1G8"/>
<accession>A0A098C1G8</accession>
<dbReference type="EMBL" id="LN515532">
    <property type="protein sequence ID" value="CEA16263.1"/>
    <property type="molecule type" value="Genomic_DNA"/>
</dbReference>